<reference evidence="9 10" key="1">
    <citation type="submission" date="2020-06" db="EMBL/GenBank/DDBJ databases">
        <authorList>
            <consortium name="Wellcome Sanger Institute Data Sharing"/>
        </authorList>
    </citation>
    <scope>NUCLEOTIDE SEQUENCE [LARGE SCALE GENOMIC DNA]</scope>
</reference>
<keyword evidence="10" id="KW-1185">Reference proteome</keyword>
<keyword evidence="2 7" id="KW-0808">Transferase</keyword>
<name>A0AAY4DC58_9TELE</name>
<evidence type="ECO:0000256" key="7">
    <source>
        <dbReference type="RuleBase" id="RU079119"/>
    </source>
</evidence>
<reference evidence="9" key="3">
    <citation type="submission" date="2025-09" db="UniProtKB">
        <authorList>
            <consortium name="Ensembl"/>
        </authorList>
    </citation>
    <scope>IDENTIFICATION</scope>
</reference>
<evidence type="ECO:0000256" key="2">
    <source>
        <dbReference type="ARBA" id="ARBA00022679"/>
    </source>
</evidence>
<feature type="transmembrane region" description="Helical" evidence="7">
    <location>
        <begin position="210"/>
        <end position="233"/>
    </location>
</feature>
<comment type="catalytic activity">
    <reaction evidence="7">
        <text>L-cysteinyl-[protein] + hexadecanoyl-CoA = S-hexadecanoyl-L-cysteinyl-[protein] + CoA</text>
        <dbReference type="Rhea" id="RHEA:36683"/>
        <dbReference type="Rhea" id="RHEA-COMP:10131"/>
        <dbReference type="Rhea" id="RHEA-COMP:11032"/>
        <dbReference type="ChEBI" id="CHEBI:29950"/>
        <dbReference type="ChEBI" id="CHEBI:57287"/>
        <dbReference type="ChEBI" id="CHEBI:57379"/>
        <dbReference type="ChEBI" id="CHEBI:74151"/>
        <dbReference type="EC" id="2.3.1.225"/>
    </reaction>
</comment>
<keyword evidence="6 7" id="KW-0012">Acyltransferase</keyword>
<keyword evidence="5 7" id="KW-0472">Membrane</keyword>
<evidence type="ECO:0000256" key="3">
    <source>
        <dbReference type="ARBA" id="ARBA00022692"/>
    </source>
</evidence>
<proteinExistence type="inferred from homology"/>
<dbReference type="EC" id="2.3.1.225" evidence="7"/>
<dbReference type="Ensembl" id="ENSDCDT00010053056.1">
    <property type="protein sequence ID" value="ENSDCDP00010043003.1"/>
    <property type="gene ID" value="ENSDCDG00010026938.1"/>
</dbReference>
<evidence type="ECO:0000313" key="10">
    <source>
        <dbReference type="Proteomes" id="UP000694580"/>
    </source>
</evidence>
<dbReference type="GeneID" id="114766279"/>
<evidence type="ECO:0000256" key="5">
    <source>
        <dbReference type="ARBA" id="ARBA00023136"/>
    </source>
</evidence>
<evidence type="ECO:0000256" key="6">
    <source>
        <dbReference type="ARBA" id="ARBA00023315"/>
    </source>
</evidence>
<evidence type="ECO:0000259" key="8">
    <source>
        <dbReference type="Pfam" id="PF01529"/>
    </source>
</evidence>
<gene>
    <name evidence="9" type="primary">ZDHHC7</name>
</gene>
<dbReference type="GeneTree" id="ENSGT00940000156519"/>
<dbReference type="PANTHER" id="PTHR12246">
    <property type="entry name" value="PALMITOYLTRANSFERASE ZDHHC16"/>
    <property type="match status" value="1"/>
</dbReference>
<dbReference type="InterPro" id="IPR039859">
    <property type="entry name" value="PFA4/ZDH16/20/ERF2-like"/>
</dbReference>
<accession>A0AAY4DC58</accession>
<dbReference type="AlphaFoldDB" id="A0AAY4DC58"/>
<sequence length="304" mass="34841">MQPSSHRMRDVEQQHPLLGGDGEELKCSVDGSRVWFILDSCGIVCAILTWFLVFYAAFVVNFVMLFPSRSFWYSFFNGMAFNVLAVLALSSHLRTMLTDPGAVAKGNASKEYMESLQLKPGEVIYKCPKCCSIKPERSHHCSICKRCIQKMDHHCPWVNNCVGKRNQRFFVLFTLYIGLISLYALCLSGLQFYMCVKVQWNECSDFSPPVAVLLIIFLCLEALLFLTFTAVMFGTQIHSICNDETEIERLKNEKPTWERQLHWEGMKAVFGGPPSLLWLNPYAGLQLWHLLMIHRHKGGSEFYV</sequence>
<dbReference type="GO" id="GO:0016020">
    <property type="term" value="C:membrane"/>
    <property type="evidence" value="ECO:0007669"/>
    <property type="project" value="UniProtKB-SubCell"/>
</dbReference>
<feature type="transmembrane region" description="Helical" evidence="7">
    <location>
        <begin position="169"/>
        <end position="190"/>
    </location>
</feature>
<reference evidence="9" key="2">
    <citation type="submission" date="2025-08" db="UniProtKB">
        <authorList>
            <consortium name="Ensembl"/>
        </authorList>
    </citation>
    <scope>IDENTIFICATION</scope>
</reference>
<dbReference type="RefSeq" id="XP_028812788.1">
    <property type="nucleotide sequence ID" value="XM_028956955.1"/>
</dbReference>
<organism evidence="9 10">
    <name type="scientific">Denticeps clupeoides</name>
    <name type="common">denticle herring</name>
    <dbReference type="NCBI Taxonomy" id="299321"/>
    <lineage>
        <taxon>Eukaryota</taxon>
        <taxon>Metazoa</taxon>
        <taxon>Chordata</taxon>
        <taxon>Craniata</taxon>
        <taxon>Vertebrata</taxon>
        <taxon>Euteleostomi</taxon>
        <taxon>Actinopterygii</taxon>
        <taxon>Neopterygii</taxon>
        <taxon>Teleostei</taxon>
        <taxon>Clupei</taxon>
        <taxon>Clupeiformes</taxon>
        <taxon>Denticipitoidei</taxon>
        <taxon>Denticipitidae</taxon>
        <taxon>Denticeps</taxon>
    </lineage>
</organism>
<evidence type="ECO:0000256" key="4">
    <source>
        <dbReference type="ARBA" id="ARBA00022989"/>
    </source>
</evidence>
<dbReference type="Proteomes" id="UP000694580">
    <property type="component" value="Chromosome 16"/>
</dbReference>
<keyword evidence="3 7" id="KW-0812">Transmembrane</keyword>
<keyword evidence="4 7" id="KW-1133">Transmembrane helix</keyword>
<feature type="domain" description="Palmitoyltransferase DHHC" evidence="8">
    <location>
        <begin position="126"/>
        <end position="252"/>
    </location>
</feature>
<evidence type="ECO:0000313" key="9">
    <source>
        <dbReference type="Ensembl" id="ENSDCDP00010043003.1"/>
    </source>
</evidence>
<comment type="similarity">
    <text evidence="7">Belongs to the DHHC palmitoyltransferase family.</text>
</comment>
<dbReference type="InterPro" id="IPR001594">
    <property type="entry name" value="Palmitoyltrfase_DHHC"/>
</dbReference>
<dbReference type="PROSITE" id="PS50216">
    <property type="entry name" value="DHHC"/>
    <property type="match status" value="1"/>
</dbReference>
<comment type="domain">
    <text evidence="7">The DHHC domain is required for palmitoyltransferase activity.</text>
</comment>
<protein>
    <recommendedName>
        <fullName evidence="7">Palmitoyltransferase</fullName>
        <ecNumber evidence="7">2.3.1.225</ecNumber>
    </recommendedName>
</protein>
<feature type="transmembrane region" description="Helical" evidence="7">
    <location>
        <begin position="70"/>
        <end position="89"/>
    </location>
</feature>
<dbReference type="GO" id="GO:0019706">
    <property type="term" value="F:protein-cysteine S-palmitoyltransferase activity"/>
    <property type="evidence" value="ECO:0007669"/>
    <property type="project" value="UniProtKB-EC"/>
</dbReference>
<evidence type="ECO:0000256" key="1">
    <source>
        <dbReference type="ARBA" id="ARBA00004141"/>
    </source>
</evidence>
<feature type="transmembrane region" description="Helical" evidence="7">
    <location>
        <begin position="34"/>
        <end position="58"/>
    </location>
</feature>
<dbReference type="Pfam" id="PF01529">
    <property type="entry name" value="DHHC"/>
    <property type="match status" value="1"/>
</dbReference>
<dbReference type="RefSeq" id="XP_028812790.1">
    <property type="nucleotide sequence ID" value="XM_028956957.1"/>
</dbReference>
<comment type="subcellular location">
    <subcellularLocation>
        <location evidence="1">Membrane</location>
        <topology evidence="1">Multi-pass membrane protein</topology>
    </subcellularLocation>
</comment>